<dbReference type="InterPro" id="IPR050204">
    <property type="entry name" value="AraC_XylS_family_regulators"/>
</dbReference>
<name>A0A927RMX7_9ACTN</name>
<dbReference type="InterPro" id="IPR018060">
    <property type="entry name" value="HTH_AraC"/>
</dbReference>
<evidence type="ECO:0000256" key="3">
    <source>
        <dbReference type="ARBA" id="ARBA00023163"/>
    </source>
</evidence>
<dbReference type="EMBL" id="JADBEM010000001">
    <property type="protein sequence ID" value="MBE1610591.1"/>
    <property type="molecule type" value="Genomic_DNA"/>
</dbReference>
<gene>
    <name evidence="5" type="ORF">HEB94_007439</name>
</gene>
<protein>
    <submittedName>
        <fullName evidence="5">AraC-like DNA-binding protein</fullName>
    </submittedName>
</protein>
<accession>A0A927RMX7</accession>
<dbReference type="AlphaFoldDB" id="A0A927RMX7"/>
<dbReference type="Pfam" id="PF12833">
    <property type="entry name" value="HTH_18"/>
    <property type="match status" value="1"/>
</dbReference>
<dbReference type="GO" id="GO:0003700">
    <property type="term" value="F:DNA-binding transcription factor activity"/>
    <property type="evidence" value="ECO:0007669"/>
    <property type="project" value="InterPro"/>
</dbReference>
<evidence type="ECO:0000313" key="5">
    <source>
        <dbReference type="EMBL" id="MBE1610591.1"/>
    </source>
</evidence>
<dbReference type="Proteomes" id="UP000638648">
    <property type="component" value="Unassembled WGS sequence"/>
</dbReference>
<dbReference type="PROSITE" id="PS01124">
    <property type="entry name" value="HTH_ARAC_FAMILY_2"/>
    <property type="match status" value="1"/>
</dbReference>
<keyword evidence="2 5" id="KW-0238">DNA-binding</keyword>
<dbReference type="PANTHER" id="PTHR46796">
    <property type="entry name" value="HTH-TYPE TRANSCRIPTIONAL ACTIVATOR RHAS-RELATED"/>
    <property type="match status" value="1"/>
</dbReference>
<dbReference type="InterPro" id="IPR009057">
    <property type="entry name" value="Homeodomain-like_sf"/>
</dbReference>
<evidence type="ECO:0000259" key="4">
    <source>
        <dbReference type="PROSITE" id="PS01124"/>
    </source>
</evidence>
<keyword evidence="6" id="KW-1185">Reference proteome</keyword>
<dbReference type="SUPFAM" id="SSF46689">
    <property type="entry name" value="Homeodomain-like"/>
    <property type="match status" value="1"/>
</dbReference>
<keyword evidence="1" id="KW-0805">Transcription regulation</keyword>
<proteinExistence type="predicted"/>
<comment type="caution">
    <text evidence="5">The sequence shown here is derived from an EMBL/GenBank/DDBJ whole genome shotgun (WGS) entry which is preliminary data.</text>
</comment>
<dbReference type="SMART" id="SM00342">
    <property type="entry name" value="HTH_ARAC"/>
    <property type="match status" value="1"/>
</dbReference>
<reference evidence="5" key="1">
    <citation type="submission" date="2020-10" db="EMBL/GenBank/DDBJ databases">
        <title>Sequencing the genomes of 1000 actinobacteria strains.</title>
        <authorList>
            <person name="Klenk H.-P."/>
        </authorList>
    </citation>
    <scope>NUCLEOTIDE SEQUENCE</scope>
    <source>
        <strain evidence="5">DSM 45354</strain>
    </source>
</reference>
<evidence type="ECO:0000256" key="1">
    <source>
        <dbReference type="ARBA" id="ARBA00023015"/>
    </source>
</evidence>
<feature type="domain" description="HTH araC/xylS-type" evidence="4">
    <location>
        <begin position="161"/>
        <end position="263"/>
    </location>
</feature>
<dbReference type="GO" id="GO:0043565">
    <property type="term" value="F:sequence-specific DNA binding"/>
    <property type="evidence" value="ECO:0007669"/>
    <property type="project" value="InterPro"/>
</dbReference>
<evidence type="ECO:0000313" key="6">
    <source>
        <dbReference type="Proteomes" id="UP000638648"/>
    </source>
</evidence>
<dbReference type="RefSeq" id="WP_202896742.1">
    <property type="nucleotide sequence ID" value="NZ_BAABJL010000095.1"/>
</dbReference>
<evidence type="ECO:0000256" key="2">
    <source>
        <dbReference type="ARBA" id="ARBA00023125"/>
    </source>
</evidence>
<organism evidence="5 6">
    <name type="scientific">Actinopolymorpha pittospori</name>
    <dbReference type="NCBI Taxonomy" id="648752"/>
    <lineage>
        <taxon>Bacteria</taxon>
        <taxon>Bacillati</taxon>
        <taxon>Actinomycetota</taxon>
        <taxon>Actinomycetes</taxon>
        <taxon>Propionibacteriales</taxon>
        <taxon>Actinopolymorphaceae</taxon>
        <taxon>Actinopolymorpha</taxon>
    </lineage>
</organism>
<dbReference type="PANTHER" id="PTHR46796:SF15">
    <property type="entry name" value="BLL1074 PROTEIN"/>
    <property type="match status" value="1"/>
</dbReference>
<sequence>MTEVQTELVRSAPRPPLRSLVAGYHGYRARSAAGTHRGLPSRHLTFVVTIEGTVDLVGPTGSVRSFDRIVGGLRDVPVSIAHDGHQYGIQADLTPLGARILFGLPAGELAGTDVDLETLLGRRTGEFVDRVRTATTWGQRFAHLDTAFERLAASAPESAPAPEVGWVWRRLAESAGGVEVAALAAEVGWSRQHLRTSFRAEYGLTPKVAARLMRFEAARRLVAGPERMSLAQVAVRCGYADQAHLHRDWTAFAGCTPTTWIAEELPFVQDGSGGAVES</sequence>
<keyword evidence="3" id="KW-0804">Transcription</keyword>
<dbReference type="Gene3D" id="1.10.10.60">
    <property type="entry name" value="Homeodomain-like"/>
    <property type="match status" value="1"/>
</dbReference>